<dbReference type="PANTHER" id="PTHR24015">
    <property type="entry name" value="OS07G0578800 PROTEIN-RELATED"/>
    <property type="match status" value="1"/>
</dbReference>
<dbReference type="GO" id="GO:0009451">
    <property type="term" value="P:RNA modification"/>
    <property type="evidence" value="ECO:0007669"/>
    <property type="project" value="InterPro"/>
</dbReference>
<evidence type="ECO:0000256" key="2">
    <source>
        <dbReference type="PROSITE-ProRule" id="PRU00708"/>
    </source>
</evidence>
<dbReference type="AlphaFoldDB" id="A0A814GG34"/>
<dbReference type="CDD" id="cd22744">
    <property type="entry name" value="OTU"/>
    <property type="match status" value="1"/>
</dbReference>
<dbReference type="PROSITE" id="PS50802">
    <property type="entry name" value="OTU"/>
    <property type="match status" value="1"/>
</dbReference>
<dbReference type="GO" id="GO:0048731">
    <property type="term" value="P:system development"/>
    <property type="evidence" value="ECO:0007669"/>
    <property type="project" value="UniProtKB-ARBA"/>
</dbReference>
<evidence type="ECO:0000256" key="1">
    <source>
        <dbReference type="ARBA" id="ARBA00022737"/>
    </source>
</evidence>
<comment type="caution">
    <text evidence="4">The sequence shown here is derived from an EMBL/GenBank/DDBJ whole genome shotgun (WGS) entry which is preliminary data.</text>
</comment>
<feature type="repeat" description="PPR" evidence="2">
    <location>
        <begin position="494"/>
        <end position="528"/>
    </location>
</feature>
<evidence type="ECO:0000313" key="5">
    <source>
        <dbReference type="Proteomes" id="UP000663828"/>
    </source>
</evidence>
<dbReference type="Pfam" id="PF02338">
    <property type="entry name" value="OTU"/>
    <property type="match status" value="1"/>
</dbReference>
<accession>A0A814GG34</accession>
<sequence length="1099" mass="124769">MSSSSTNTHEFRQGSVPGDRTCFFWSIILLLKQHILNMVIEDLPEYAFSAILDGTFMNGNLSTNHHDISFFKNHDIKKLNQQMRKRVADFIRDEVDLHNLVTNCTDHPYSIPTYCDLLIRAELFAGDLELKVLSDLLDTMICIITATKYRDQPYVYATSYGETNELAKQSIFILYDDIGKHFSPLYKVNKNDINDKQTIFRRNDLTAPTLLQIFIKDKLHYSAGVNLDAIPFIHEEMLDIQDGFGTNENSTGSLNKRRISEIDGILSPQNDNKKLPVIVSSRHYGGNKRVKLSVDTQTECHKDERGSMMIEQSIQYSYLANRSSNNQEEPVNMEPIYSNEPHADAEVDVVADECDDNPFFTELKKYIGLAIDVLNLRALCSAVVTRGLTTKQSDFDLGMKMKCHNDSKRFDKTLQLFDVHMKKNLKTTSTIIITQALKACTHLEDLQRGQSIHQYISPSIKYDSYISTSFIHLYMQCGDVSRAESLFESIPKKSLSVYGAMIKGYIKNHQANKALELFREIKNPNEIILNLLFNACAEVRSPEALNLAKQSYETMPKSFQSNHYLLTSLIDAAMKCGDVHYAQSLFDGSPKKVLPMYGAMMKGYMENNELSKVIEFFKRIQNPSEVNTMVLFNACARLKTPEALETVRQVSKEMPKSFRSHSHLMSSLVDALIRCGDCSSAENVYSTMKKSVINYGNLMNGFNKENNPSKTLDLFNQMKVNHIEGNVIIYLCLIKALAQIGDYSISDAFVKQIPQSYLSDSQIRNALIDMWSKTGSIDKAKEIFDKISHPDHIAYTTMVNALGLNGMGVQAIELFRQIPENFRDEIAHICVLNACSHSGLVDEAQTIFERIPNKTECIYGAMIDCFSRASFFQRAQQLIDEYERDHSPVLTMYMALLSGARNVNDSHLAQDIYNRMKKLFPQNADPLTAAAVLLTNVYASSGDMRKASDIQNQLQSSGAKKKVGLSWTAVNGQLFQFRAHDRSHPRSTEIYAEIKKISDELIQHGFQYDSTWITRPLNEHETIESALCGHSERLAIAWNFVGNPHTKRIQVTKNLRVCGDCHRATKLIAAIRKCEIIVRDANRIHHFYTNGQCSCNDYF</sequence>
<dbReference type="EMBL" id="CAJNOR010000740">
    <property type="protein sequence ID" value="CAF0995929.1"/>
    <property type="molecule type" value="Genomic_DNA"/>
</dbReference>
<dbReference type="SUPFAM" id="SSF54001">
    <property type="entry name" value="Cysteine proteinases"/>
    <property type="match status" value="1"/>
</dbReference>
<organism evidence="4 5">
    <name type="scientific">Adineta ricciae</name>
    <name type="common">Rotifer</name>
    <dbReference type="NCBI Taxonomy" id="249248"/>
    <lineage>
        <taxon>Eukaryota</taxon>
        <taxon>Metazoa</taxon>
        <taxon>Spiralia</taxon>
        <taxon>Gnathifera</taxon>
        <taxon>Rotifera</taxon>
        <taxon>Eurotatoria</taxon>
        <taxon>Bdelloidea</taxon>
        <taxon>Adinetida</taxon>
        <taxon>Adinetidae</taxon>
        <taxon>Adineta</taxon>
    </lineage>
</organism>
<keyword evidence="5" id="KW-1185">Reference proteome</keyword>
<dbReference type="InterPro" id="IPR046960">
    <property type="entry name" value="PPR_At4g14850-like_plant"/>
</dbReference>
<dbReference type="InterPro" id="IPR002885">
    <property type="entry name" value="PPR_rpt"/>
</dbReference>
<dbReference type="Gene3D" id="1.25.40.10">
    <property type="entry name" value="Tetratricopeptide repeat domain"/>
    <property type="match status" value="5"/>
</dbReference>
<name>A0A814GG34_ADIRI</name>
<dbReference type="Proteomes" id="UP000663828">
    <property type="component" value="Unassembled WGS sequence"/>
</dbReference>
<dbReference type="PANTHER" id="PTHR24015:SF548">
    <property type="entry name" value="OS08G0340900 PROTEIN"/>
    <property type="match status" value="1"/>
</dbReference>
<keyword evidence="1" id="KW-0677">Repeat</keyword>
<dbReference type="NCBIfam" id="TIGR00756">
    <property type="entry name" value="PPR"/>
    <property type="match status" value="2"/>
</dbReference>
<dbReference type="InterPro" id="IPR003323">
    <property type="entry name" value="OTU_dom"/>
</dbReference>
<dbReference type="PROSITE" id="PS51375">
    <property type="entry name" value="PPR"/>
    <property type="match status" value="1"/>
</dbReference>
<feature type="domain" description="OTU" evidence="3">
    <location>
        <begin position="11"/>
        <end position="188"/>
    </location>
</feature>
<gene>
    <name evidence="4" type="ORF">XAT740_LOCUS12946</name>
</gene>
<dbReference type="Pfam" id="PF14432">
    <property type="entry name" value="DYW_deaminase"/>
    <property type="match status" value="1"/>
</dbReference>
<dbReference type="FunFam" id="1.25.40.10:FF:000158">
    <property type="entry name" value="pentatricopeptide repeat-containing protein At2g33680"/>
    <property type="match status" value="1"/>
</dbReference>
<dbReference type="InterPro" id="IPR038765">
    <property type="entry name" value="Papain-like_cys_pep_sf"/>
</dbReference>
<proteinExistence type="predicted"/>
<evidence type="ECO:0000313" key="4">
    <source>
        <dbReference type="EMBL" id="CAF0995929.1"/>
    </source>
</evidence>
<dbReference type="InterPro" id="IPR032867">
    <property type="entry name" value="DYW_dom"/>
</dbReference>
<reference evidence="4" key="1">
    <citation type="submission" date="2021-02" db="EMBL/GenBank/DDBJ databases">
        <authorList>
            <person name="Nowell W R."/>
        </authorList>
    </citation>
    <scope>NUCLEOTIDE SEQUENCE</scope>
</reference>
<dbReference type="InterPro" id="IPR011990">
    <property type="entry name" value="TPR-like_helical_dom_sf"/>
</dbReference>
<protein>
    <recommendedName>
        <fullName evidence="3">OTU domain-containing protein</fullName>
    </recommendedName>
</protein>
<dbReference type="GO" id="GO:0003723">
    <property type="term" value="F:RNA binding"/>
    <property type="evidence" value="ECO:0007669"/>
    <property type="project" value="InterPro"/>
</dbReference>
<dbReference type="Pfam" id="PF01535">
    <property type="entry name" value="PPR"/>
    <property type="match status" value="9"/>
</dbReference>
<dbReference type="Gene3D" id="3.90.70.80">
    <property type="match status" value="1"/>
</dbReference>
<evidence type="ECO:0000259" key="3">
    <source>
        <dbReference type="PROSITE" id="PS50802"/>
    </source>
</evidence>
<dbReference type="GO" id="GO:0008270">
    <property type="term" value="F:zinc ion binding"/>
    <property type="evidence" value="ECO:0007669"/>
    <property type="project" value="InterPro"/>
</dbReference>